<comment type="function">
    <text evidence="8">Component of the origin recognition complex (ORC) that binds origins of replication. DNA-binding is ATP-dependent, however specific DNA sequences that define origins of replication have not been identified so far. ORC is required to assemble the pre-replication complex necessary to initiate DNA replication.</text>
</comment>
<dbReference type="InterPro" id="IPR015163">
    <property type="entry name" value="Cdc6_C"/>
</dbReference>
<dbReference type="SUPFAM" id="SSF52540">
    <property type="entry name" value="P-loop containing nucleoside triphosphate hydrolases"/>
    <property type="match status" value="1"/>
</dbReference>
<evidence type="ECO:0000313" key="10">
    <source>
        <dbReference type="EMBL" id="CAD7230751.1"/>
    </source>
</evidence>
<sequence length="1155" mass="129335">MSWGTFASGKVDCNLSNSMEETISKEVMLPSVAVNGNVYTVGDFVLVGPAEGDRHRETAQVARIESLYDSASSVAMARISRYPFFRDIPRSLKDSLPDDVDRCDEGKEIVLKKKGGRSICQRIRTDRFLETCSVVTLGAYDDVIEALLAASVAGGKCFVLRFSYDCDSYNPQLIPIQGPMFSPMKPLPQLGSETKKLVKEPAGKISGLLRSTTGLARGSPVEVALRKMQAERENKRIGLSTDNKIGAVEINGQKAEEEEAPLRREEQETRPRSAEKVMEVVSELPRRRRQRSVEQKEPSPPPLEEAVKPMEIEDAPPSVEPTENSSNGNKSLLERRMEEAERRKAVLSVPIPKKNRSRLPPKKESAPPTPSPSQTPTEKTKPSKAPSFEEESEEFEQDEDLRERMFQAALRKWREGFSKQVDEILDVSIKWVGESWQDEDKIIWTRYNTFKRGPLVLSVGDFALISNSEAGDPESMDGSEIVQILKLYDTGDKGSSTRRRGVIQWFTRFRDIPRAALRRLHSQPFVSGRQEVLVDKRDYGNDIDLETLIGKCLVVVTKPKVDPRIAILRHRNSPVPVFSNRFTYYPSNKIIPTAEGFFNIVKKKPKTPSPILSKPIPRKKTATDTPTTTGKRSRSGRMLRTVVEDTDQTSTADDEEDGADVSSDTSDDFIAGPKKKRELYASDVLDSDDFEEEDDDDDFLGTRTPTRTKKGKKKKNLMTSRKKAGLTPSLPKRRFDFKPKVSEDQGLVGPLPCRENEFEQILSFVEGHLQAGTGGCMYICGVPGTGKTATVKEVVKYLHQESSNLPAFQYVEINGMRLTDPKQAYSVFYKQLTGDELRPNDAADQLNQIFRSEATSVTTPRKKGRTGRASKKPSLTPLEEGKEKKKSVLLLVDEKQNILYNIFEWPTRTGSRLIILAVANTMDLPERIFMNKVTSRMGLSRLNFQPYSHQQLQEIAKSKISNFGHFKTDAIQFVSRKVAAICGDARRLTDICRRAVEISKHSKKRDEDDDVDNDTDEDDDKRNGKPKSKLTVTMSHVNAAIQEMYSQPLVRAVRKSSKLAQLFLQAMVQELERTGREMTSFDVVYPNLISLATFDGSRPPSVAQALQLVSSLASVRLILAEGNGRGVRQKLQLNMNADDVMYALGTANDNEGQAA</sequence>
<reference evidence="10" key="1">
    <citation type="submission" date="2020-11" db="EMBL/GenBank/DDBJ databases">
        <authorList>
            <person name="Tran Van P."/>
        </authorList>
    </citation>
    <scope>NUCLEOTIDE SEQUENCE</scope>
</reference>
<dbReference type="Pfam" id="PF17872">
    <property type="entry name" value="AAA_lid_10"/>
    <property type="match status" value="1"/>
</dbReference>
<dbReference type="Pfam" id="PF09079">
    <property type="entry name" value="WHD_Cdc6"/>
    <property type="match status" value="1"/>
</dbReference>
<evidence type="ECO:0000256" key="1">
    <source>
        <dbReference type="ARBA" id="ARBA00004123"/>
    </source>
</evidence>
<feature type="compositionally biased region" description="Basic residues" evidence="9">
    <location>
        <begin position="860"/>
        <end position="871"/>
    </location>
</feature>
<keyword evidence="8" id="KW-0067">ATP-binding</keyword>
<keyword evidence="4" id="KW-0479">Metal-binding</keyword>
<dbReference type="PANTHER" id="PTHR10763:SF23">
    <property type="entry name" value="ORIGIN RECOGNITION COMPLEX SUBUNIT 1"/>
    <property type="match status" value="1"/>
</dbReference>
<dbReference type="GO" id="GO:0005664">
    <property type="term" value="C:nuclear origin of replication recognition complex"/>
    <property type="evidence" value="ECO:0007669"/>
    <property type="project" value="TreeGrafter"/>
</dbReference>
<feature type="region of interest" description="Disordered" evidence="9">
    <location>
        <begin position="248"/>
        <end position="400"/>
    </location>
</feature>
<feature type="region of interest" description="Disordered" evidence="9">
    <location>
        <begin position="1002"/>
        <end position="1031"/>
    </location>
</feature>
<keyword evidence="6 8" id="KW-0238">DNA-binding</keyword>
<dbReference type="InterPro" id="IPR027417">
    <property type="entry name" value="P-loop_NTPase"/>
</dbReference>
<proteinExistence type="inferred from homology"/>
<feature type="compositionally biased region" description="Acidic residues" evidence="9">
    <location>
        <begin position="1007"/>
        <end position="1019"/>
    </location>
</feature>
<dbReference type="OrthoDB" id="1926878at2759"/>
<dbReference type="Gene3D" id="2.30.30.490">
    <property type="match status" value="2"/>
</dbReference>
<dbReference type="InterPro" id="IPR041083">
    <property type="entry name" value="AAA_lid_10"/>
</dbReference>
<dbReference type="AlphaFoldDB" id="A0A7R8ZN37"/>
<feature type="region of interest" description="Disordered" evidence="9">
    <location>
        <begin position="690"/>
        <end position="734"/>
    </location>
</feature>
<dbReference type="GO" id="GO:0003682">
    <property type="term" value="F:chromatin binding"/>
    <property type="evidence" value="ECO:0007669"/>
    <property type="project" value="InterPro"/>
</dbReference>
<comment type="subunit">
    <text evidence="8">ORC is composed of six subunits.</text>
</comment>
<dbReference type="GO" id="GO:0006270">
    <property type="term" value="P:DNA replication initiation"/>
    <property type="evidence" value="ECO:0007669"/>
    <property type="project" value="TreeGrafter"/>
</dbReference>
<evidence type="ECO:0000256" key="6">
    <source>
        <dbReference type="ARBA" id="ARBA00023125"/>
    </source>
</evidence>
<dbReference type="Pfam" id="PF13191">
    <property type="entry name" value="AAA_16"/>
    <property type="match status" value="1"/>
</dbReference>
<keyword evidence="7 8" id="KW-0539">Nucleus</keyword>
<dbReference type="InterPro" id="IPR050311">
    <property type="entry name" value="ORC1/CDC6"/>
</dbReference>
<comment type="similarity">
    <text evidence="8">Belongs to the ORC1 family.</text>
</comment>
<dbReference type="GO" id="GO:0005524">
    <property type="term" value="F:ATP binding"/>
    <property type="evidence" value="ECO:0007669"/>
    <property type="project" value="UniProtKB-KW"/>
</dbReference>
<dbReference type="InterPro" id="IPR001025">
    <property type="entry name" value="BAH_dom"/>
</dbReference>
<dbReference type="GO" id="GO:0046872">
    <property type="term" value="F:metal ion binding"/>
    <property type="evidence" value="ECO:0007669"/>
    <property type="project" value="UniProtKB-KW"/>
</dbReference>
<evidence type="ECO:0000256" key="9">
    <source>
        <dbReference type="SAM" id="MobiDB-lite"/>
    </source>
</evidence>
<organism evidence="10">
    <name type="scientific">Cyprideis torosa</name>
    <dbReference type="NCBI Taxonomy" id="163714"/>
    <lineage>
        <taxon>Eukaryota</taxon>
        <taxon>Metazoa</taxon>
        <taxon>Ecdysozoa</taxon>
        <taxon>Arthropoda</taxon>
        <taxon>Crustacea</taxon>
        <taxon>Oligostraca</taxon>
        <taxon>Ostracoda</taxon>
        <taxon>Podocopa</taxon>
        <taxon>Podocopida</taxon>
        <taxon>Cytherocopina</taxon>
        <taxon>Cytheroidea</taxon>
        <taxon>Cytherideidae</taxon>
        <taxon>Cyprideis</taxon>
    </lineage>
</organism>
<dbReference type="SMART" id="SM00382">
    <property type="entry name" value="AAA"/>
    <property type="match status" value="1"/>
</dbReference>
<name>A0A7R8ZN37_9CRUS</name>
<evidence type="ECO:0000256" key="5">
    <source>
        <dbReference type="ARBA" id="ARBA00022842"/>
    </source>
</evidence>
<comment type="subcellular location">
    <subcellularLocation>
        <location evidence="1 8">Nucleus</location>
    </subcellularLocation>
</comment>
<dbReference type="InterPro" id="IPR003593">
    <property type="entry name" value="AAA+_ATPase"/>
</dbReference>
<evidence type="ECO:0000256" key="2">
    <source>
        <dbReference type="ARBA" id="ARBA00019081"/>
    </source>
</evidence>
<feature type="compositionally biased region" description="Polar residues" evidence="9">
    <location>
        <begin position="321"/>
        <end position="330"/>
    </location>
</feature>
<feature type="compositionally biased region" description="Acidic residues" evidence="9">
    <location>
        <begin position="388"/>
        <end position="400"/>
    </location>
</feature>
<keyword evidence="5" id="KW-0460">Magnesium</keyword>
<evidence type="ECO:0000256" key="4">
    <source>
        <dbReference type="ARBA" id="ARBA00022723"/>
    </source>
</evidence>
<dbReference type="EMBL" id="OB662927">
    <property type="protein sequence ID" value="CAD7230751.1"/>
    <property type="molecule type" value="Genomic_DNA"/>
</dbReference>
<dbReference type="GO" id="GO:0033314">
    <property type="term" value="P:mitotic DNA replication checkpoint signaling"/>
    <property type="evidence" value="ECO:0007669"/>
    <property type="project" value="TreeGrafter"/>
</dbReference>
<dbReference type="SMART" id="SM01074">
    <property type="entry name" value="Cdc6_C"/>
    <property type="match status" value="1"/>
</dbReference>
<gene>
    <name evidence="10" type="ORF">CTOB1V02_LOCUS8607</name>
</gene>
<dbReference type="PROSITE" id="PS51038">
    <property type="entry name" value="BAH"/>
    <property type="match status" value="2"/>
</dbReference>
<feature type="compositionally biased region" description="Acidic residues" evidence="9">
    <location>
        <begin position="644"/>
        <end position="659"/>
    </location>
</feature>
<feature type="region of interest" description="Disordered" evidence="9">
    <location>
        <begin position="853"/>
        <end position="880"/>
    </location>
</feature>
<feature type="compositionally biased region" description="Basic residues" evidence="9">
    <location>
        <begin position="706"/>
        <end position="724"/>
    </location>
</feature>
<protein>
    <recommendedName>
        <fullName evidence="2 8">Origin recognition complex subunit 1</fullName>
    </recommendedName>
</protein>
<keyword evidence="3 8" id="KW-0235">DNA replication</keyword>
<feature type="compositionally biased region" description="Basic and acidic residues" evidence="9">
    <location>
        <begin position="332"/>
        <end position="344"/>
    </location>
</feature>
<feature type="compositionally biased region" description="Basic and acidic residues" evidence="9">
    <location>
        <begin position="260"/>
        <end position="278"/>
    </location>
</feature>
<feature type="region of interest" description="Disordered" evidence="9">
    <location>
        <begin position="608"/>
        <end position="670"/>
    </location>
</feature>
<evidence type="ECO:0000256" key="3">
    <source>
        <dbReference type="ARBA" id="ARBA00022705"/>
    </source>
</evidence>
<evidence type="ECO:0000256" key="7">
    <source>
        <dbReference type="ARBA" id="ARBA00023242"/>
    </source>
</evidence>
<dbReference type="PANTHER" id="PTHR10763">
    <property type="entry name" value="CELL DIVISION CONTROL PROTEIN 6-RELATED"/>
    <property type="match status" value="1"/>
</dbReference>
<dbReference type="InterPro" id="IPR043151">
    <property type="entry name" value="BAH_sf"/>
</dbReference>
<dbReference type="InterPro" id="IPR041664">
    <property type="entry name" value="AAA_16"/>
</dbReference>
<evidence type="ECO:0000256" key="8">
    <source>
        <dbReference type="RuleBase" id="RU365058"/>
    </source>
</evidence>
<accession>A0A7R8ZN37</accession>
<feature type="compositionally biased region" description="Acidic residues" evidence="9">
    <location>
        <begin position="690"/>
        <end position="699"/>
    </location>
</feature>
<dbReference type="GO" id="GO:0003688">
    <property type="term" value="F:DNA replication origin binding"/>
    <property type="evidence" value="ECO:0007669"/>
    <property type="project" value="TreeGrafter"/>
</dbReference>
<dbReference type="Gene3D" id="3.40.50.300">
    <property type="entry name" value="P-loop containing nucleotide triphosphate hydrolases"/>
    <property type="match status" value="1"/>
</dbReference>
<keyword evidence="8" id="KW-0547">Nucleotide-binding</keyword>